<keyword evidence="4 7" id="KW-0520">NAD</keyword>
<evidence type="ECO:0000256" key="3">
    <source>
        <dbReference type="ARBA" id="ARBA00023002"/>
    </source>
</evidence>
<dbReference type="SMART" id="SM00839">
    <property type="entry name" value="ELFV_dehydrog"/>
    <property type="match status" value="1"/>
</dbReference>
<dbReference type="InterPro" id="IPR046346">
    <property type="entry name" value="Aminoacid_DH-like_N_sf"/>
</dbReference>
<dbReference type="InterPro" id="IPR006096">
    <property type="entry name" value="Glu/Leu/Phe/Val/Trp_DH_C"/>
</dbReference>
<dbReference type="InterPro" id="IPR036291">
    <property type="entry name" value="NAD(P)-bd_dom_sf"/>
</dbReference>
<dbReference type="CDD" id="cd05313">
    <property type="entry name" value="NAD_bind_2_Glu_DH"/>
    <property type="match status" value="1"/>
</dbReference>
<keyword evidence="12" id="KW-1185">Reference proteome</keyword>
<evidence type="ECO:0000256" key="6">
    <source>
        <dbReference type="PIRSR" id="PIRSR000185-1"/>
    </source>
</evidence>
<feature type="active site" description="Proton donor" evidence="6">
    <location>
        <position position="124"/>
    </location>
</feature>
<evidence type="ECO:0000256" key="5">
    <source>
        <dbReference type="PIRNR" id="PIRNR000185"/>
    </source>
</evidence>
<evidence type="ECO:0000313" key="11">
    <source>
        <dbReference type="EMBL" id="QCX37710.1"/>
    </source>
</evidence>
<feature type="binding site" evidence="7">
    <location>
        <position position="238"/>
    </location>
    <ligand>
        <name>NAD(+)</name>
        <dbReference type="ChEBI" id="CHEBI:57540"/>
    </ligand>
</feature>
<dbReference type="RefSeq" id="WP_138948638.1">
    <property type="nucleotide sequence ID" value="NZ_CP040749.1"/>
</dbReference>
<keyword evidence="3 5" id="KW-0560">Oxidoreductase</keyword>
<dbReference type="InterPro" id="IPR033922">
    <property type="entry name" value="NAD_bind_Glu_DH"/>
</dbReference>
<dbReference type="Pfam" id="PF02812">
    <property type="entry name" value="ELFV_dehydrog_N"/>
    <property type="match status" value="1"/>
</dbReference>
<dbReference type="GO" id="GO:0005829">
    <property type="term" value="C:cytosol"/>
    <property type="evidence" value="ECO:0007669"/>
    <property type="project" value="TreeGrafter"/>
</dbReference>
<evidence type="ECO:0000256" key="4">
    <source>
        <dbReference type="ARBA" id="ARBA00023027"/>
    </source>
</evidence>
<reference evidence="11 12" key="1">
    <citation type="submission" date="2019-05" db="EMBL/GenBank/DDBJ databases">
        <title>Algicella ahnfeltiae gen. nov., sp. nov., a novel marine bacterium of the family Flavobacteriaceae isolated from a red alga.</title>
        <authorList>
            <person name="Nedashkovskaya O.I."/>
            <person name="Kukhlevskiy A.D."/>
            <person name="Kim S.-G."/>
            <person name="Zhukova N.V."/>
            <person name="Mikhailov V.V."/>
        </authorList>
    </citation>
    <scope>NUCLEOTIDE SEQUENCE [LARGE SCALE GENOMIC DNA]</scope>
    <source>
        <strain evidence="11 12">10Alg115</strain>
    </source>
</reference>
<dbReference type="InterPro" id="IPR033524">
    <property type="entry name" value="Glu/Leu/Phe/Val_DH_AS"/>
</dbReference>
<dbReference type="EMBL" id="CP040749">
    <property type="protein sequence ID" value="QCX37710.1"/>
    <property type="molecule type" value="Genomic_DNA"/>
</dbReference>
<sequence length="445" mass="48858">MNVKEILNNLETKHPGEKEYLQAVHEVLESIENIYNENPQYASAKIIERLVEPDRVFTFRISWVDDNGEVQVNLGHRIQFNNAIGPYKGGIRLHPSVNLSILKFLGFEQIFKNALTTLPMGGAKGGSDFNPKGKSDAEIMRFCQAFMLELWRVIGPNTDVPAGDIGTGGREIGFMYGMYKKLQQENTGVFTGKGLNWGGSLIRPEATGFGGTYFTKEMLDTQNDNFKGKTVTLSGFGNVTWGVALKVTELGGKIVTISGPDGYVYDEKGLDADKIDYLLALRASNNDIVSPYVQEFPEAKFYPGEKPWSVKCDIAMPCATQNELNGEDAQKLVDNGVKYVSEVSNMGCTPDAIEVFHKNKILFAPGKAVNAGGVAVSGLEMSQNAMKLNWPMEEVDSKLHQIMTSIHTACIKYGTEPDGYVNYVKGANIAGFIKVADAMMDQGVV</sequence>
<evidence type="ECO:0000256" key="2">
    <source>
        <dbReference type="ARBA" id="ARBA00011643"/>
    </source>
</evidence>
<proteinExistence type="inferred from homology"/>
<dbReference type="InterPro" id="IPR050724">
    <property type="entry name" value="Glu_Leu_Phe_Val_DH"/>
</dbReference>
<dbReference type="Pfam" id="PF00208">
    <property type="entry name" value="ELFV_dehydrog"/>
    <property type="match status" value="1"/>
</dbReference>
<accession>A0A5B7TND0</accession>
<feature type="domain" description="Glutamate/phenylalanine/leucine/valine/L-tryptophan dehydrogenase C-terminal" evidence="10">
    <location>
        <begin position="200"/>
        <end position="443"/>
    </location>
</feature>
<feature type="binding site" evidence="7">
    <location>
        <position position="112"/>
    </location>
    <ligand>
        <name>substrate</name>
    </ligand>
</feature>
<gene>
    <name evidence="11" type="ORF">FF125_04400</name>
</gene>
<dbReference type="Proteomes" id="UP000306229">
    <property type="component" value="Chromosome"/>
</dbReference>
<dbReference type="SUPFAM" id="SSF51735">
    <property type="entry name" value="NAD(P)-binding Rossmann-fold domains"/>
    <property type="match status" value="1"/>
</dbReference>
<dbReference type="AlphaFoldDB" id="A0A5B7TND0"/>
<dbReference type="PRINTS" id="PR00082">
    <property type="entry name" value="GLFDHDRGNASE"/>
</dbReference>
<evidence type="ECO:0000313" key="12">
    <source>
        <dbReference type="Proteomes" id="UP000306229"/>
    </source>
</evidence>
<comment type="subunit">
    <text evidence="2">Homohexamer.</text>
</comment>
<feature type="binding site" evidence="7">
    <location>
        <position position="377"/>
    </location>
    <ligand>
        <name>substrate</name>
    </ligand>
</feature>
<dbReference type="PANTHER" id="PTHR43571:SF1">
    <property type="entry name" value="NADP-SPECIFIC GLUTAMATE DEHYDROGENASE 1-RELATED"/>
    <property type="match status" value="1"/>
</dbReference>
<dbReference type="SUPFAM" id="SSF53223">
    <property type="entry name" value="Aminoacid dehydrogenase-like, N-terminal domain"/>
    <property type="match status" value="1"/>
</dbReference>
<feature type="binding site" evidence="7">
    <location>
        <position position="163"/>
    </location>
    <ligand>
        <name>substrate</name>
    </ligand>
</feature>
<dbReference type="Gene3D" id="3.40.50.10860">
    <property type="entry name" value="Leucine Dehydrogenase, chain A, domain 1"/>
    <property type="match status" value="1"/>
</dbReference>
<dbReference type="FunFam" id="3.40.50.720:FF:000030">
    <property type="entry name" value="Glutamate dehydrogenase"/>
    <property type="match status" value="1"/>
</dbReference>
<protein>
    <recommendedName>
        <fullName evidence="5">Glutamate dehydrogenase</fullName>
    </recommendedName>
</protein>
<dbReference type="InterPro" id="IPR014362">
    <property type="entry name" value="Glu_DH"/>
</dbReference>
<dbReference type="Gene3D" id="1.10.285.10">
    <property type="entry name" value="Glutamate Dehydrogenase, chain A, domain 3"/>
    <property type="match status" value="2"/>
</dbReference>
<dbReference type="GO" id="GO:0000166">
    <property type="term" value="F:nucleotide binding"/>
    <property type="evidence" value="ECO:0007669"/>
    <property type="project" value="UniProtKB-KW"/>
</dbReference>
<comment type="similarity">
    <text evidence="1 5 9">Belongs to the Glu/Leu/Phe/Val dehydrogenases family.</text>
</comment>
<keyword evidence="7" id="KW-0547">Nucleotide-binding</keyword>
<dbReference type="NCBIfam" id="NF006929">
    <property type="entry name" value="PRK09414.1"/>
    <property type="match status" value="1"/>
</dbReference>
<dbReference type="PROSITE" id="PS00074">
    <property type="entry name" value="GLFV_DEHYDROGENASE"/>
    <property type="match status" value="1"/>
</dbReference>
<dbReference type="GO" id="GO:0004354">
    <property type="term" value="F:glutamate dehydrogenase (NADP+) activity"/>
    <property type="evidence" value="ECO:0007669"/>
    <property type="project" value="TreeGrafter"/>
</dbReference>
<evidence type="ECO:0000256" key="9">
    <source>
        <dbReference type="RuleBase" id="RU004417"/>
    </source>
</evidence>
<dbReference type="InterPro" id="IPR006095">
    <property type="entry name" value="Glu/Leu/Phe/Val/Trp_DH"/>
</dbReference>
<evidence type="ECO:0000256" key="8">
    <source>
        <dbReference type="PIRSR" id="PIRSR000185-3"/>
    </source>
</evidence>
<evidence type="ECO:0000256" key="1">
    <source>
        <dbReference type="ARBA" id="ARBA00006382"/>
    </source>
</evidence>
<dbReference type="PANTHER" id="PTHR43571">
    <property type="entry name" value="NADP-SPECIFIC GLUTAMATE DEHYDROGENASE 1-RELATED"/>
    <property type="match status" value="1"/>
</dbReference>
<dbReference type="GO" id="GO:0006537">
    <property type="term" value="P:glutamate biosynthetic process"/>
    <property type="evidence" value="ECO:0007669"/>
    <property type="project" value="TreeGrafter"/>
</dbReference>
<dbReference type="PIRSF" id="PIRSF000185">
    <property type="entry name" value="Glu_DH"/>
    <property type="match status" value="1"/>
</dbReference>
<dbReference type="KEGG" id="fbe:FF125_04400"/>
<feature type="site" description="Important for catalysis" evidence="8">
    <location>
        <position position="164"/>
    </location>
</feature>
<dbReference type="FunFam" id="1.10.285.10:FF:000001">
    <property type="entry name" value="Glutamate dehydrogenase"/>
    <property type="match status" value="1"/>
</dbReference>
<evidence type="ECO:0000256" key="7">
    <source>
        <dbReference type="PIRSR" id="PIRSR000185-2"/>
    </source>
</evidence>
<feature type="binding site" evidence="7">
    <location>
        <position position="109"/>
    </location>
    <ligand>
        <name>substrate</name>
    </ligand>
</feature>
<dbReference type="NCBIfam" id="NF010633">
    <property type="entry name" value="PRK14030.1"/>
    <property type="match status" value="1"/>
</dbReference>
<dbReference type="InterPro" id="IPR006097">
    <property type="entry name" value="Glu/Leu/Phe/Val/Trp_DH_dimer"/>
</dbReference>
<feature type="binding site" evidence="7">
    <location>
        <position position="207"/>
    </location>
    <ligand>
        <name>NAD(+)</name>
        <dbReference type="ChEBI" id="CHEBI:57540"/>
    </ligand>
</feature>
<dbReference type="Gene3D" id="3.40.50.720">
    <property type="entry name" value="NAD(P)-binding Rossmann-like Domain"/>
    <property type="match status" value="1"/>
</dbReference>
<dbReference type="FunFam" id="3.40.50.10860:FF:000002">
    <property type="entry name" value="Glutamate dehydrogenase"/>
    <property type="match status" value="1"/>
</dbReference>
<dbReference type="OrthoDB" id="9803297at2"/>
<feature type="binding site" evidence="7">
    <location>
        <position position="88"/>
    </location>
    <ligand>
        <name>substrate</name>
    </ligand>
</feature>
<name>A0A5B7TND0_9FLAO</name>
<organism evidence="11 12">
    <name type="scientific">Aureibaculum algae</name>
    <dbReference type="NCBI Taxonomy" id="2584122"/>
    <lineage>
        <taxon>Bacteria</taxon>
        <taxon>Pseudomonadati</taxon>
        <taxon>Bacteroidota</taxon>
        <taxon>Flavobacteriia</taxon>
        <taxon>Flavobacteriales</taxon>
        <taxon>Flavobacteriaceae</taxon>
        <taxon>Aureibaculum</taxon>
    </lineage>
</organism>
<evidence type="ECO:0000259" key="10">
    <source>
        <dbReference type="SMART" id="SM00839"/>
    </source>
</evidence>